<proteinExistence type="predicted"/>
<dbReference type="AlphaFoldDB" id="A0AAU9JA90"/>
<accession>A0AAU9JA90</accession>
<evidence type="ECO:0000256" key="1">
    <source>
        <dbReference type="SAM" id="Coils"/>
    </source>
</evidence>
<evidence type="ECO:0000313" key="3">
    <source>
        <dbReference type="Proteomes" id="UP001162131"/>
    </source>
</evidence>
<dbReference type="Proteomes" id="UP001162131">
    <property type="component" value="Unassembled WGS sequence"/>
</dbReference>
<sequence length="466" mass="55448">MVSKYFSNALDLLEFTNLTQNSIIKIQTELVKKLFGSIKQKEIEKSRLENLKSKKVRSKSHENHKTPARKLLIEEFYKNSELKTEEAKIFAKKLRKEAYEMAQRQKQREEKLIKKWLQEENEKKKAEEENLKIFEERRMQRLNELKKKSERRKKEIATLREIGEKDYRKVISEEPLFQKIEKSYENDILMQEQEKQKNELKKLKLLHKPLNHQELLSYMKHHDELKKEHDLRRIQDLKNQSLQYKVNSSALSEKSLFTAKIIEEEKLLKEEKEKAKQAKKFYLAKRIQYAEIVREIFPPKTDPLKEIKSLEKSRHVSIIKTSESTSSSKSWSIKKDTSSDTESRGSVMKRNWKKNSMIPEPKKKREPIYTDYLADKRVLRDISKTPDIPIMKMNFRDDILDETIPKVERISRLKDKANEIDKIAKESEVKLGVINPHNVKKLDFADQVNEMIINSIKTKLVILDEI</sequence>
<dbReference type="EMBL" id="CAJZBQ010000027">
    <property type="protein sequence ID" value="CAG9321197.1"/>
    <property type="molecule type" value="Genomic_DNA"/>
</dbReference>
<feature type="coiled-coil region" evidence="1">
    <location>
        <begin position="99"/>
        <end position="162"/>
    </location>
</feature>
<evidence type="ECO:0000313" key="2">
    <source>
        <dbReference type="EMBL" id="CAG9321197.1"/>
    </source>
</evidence>
<gene>
    <name evidence="2" type="ORF">BSTOLATCC_MIC27765</name>
</gene>
<keyword evidence="1" id="KW-0175">Coiled coil</keyword>
<organism evidence="2 3">
    <name type="scientific">Blepharisma stoltei</name>
    <dbReference type="NCBI Taxonomy" id="1481888"/>
    <lineage>
        <taxon>Eukaryota</taxon>
        <taxon>Sar</taxon>
        <taxon>Alveolata</taxon>
        <taxon>Ciliophora</taxon>
        <taxon>Postciliodesmatophora</taxon>
        <taxon>Heterotrichea</taxon>
        <taxon>Heterotrichida</taxon>
        <taxon>Blepharismidae</taxon>
        <taxon>Blepharisma</taxon>
    </lineage>
</organism>
<comment type="caution">
    <text evidence="2">The sequence shown here is derived from an EMBL/GenBank/DDBJ whole genome shotgun (WGS) entry which is preliminary data.</text>
</comment>
<keyword evidence="3" id="KW-1185">Reference proteome</keyword>
<protein>
    <submittedName>
        <fullName evidence="2">Uncharacterized protein</fullName>
    </submittedName>
</protein>
<name>A0AAU9JA90_9CILI</name>
<reference evidence="2" key="1">
    <citation type="submission" date="2021-09" db="EMBL/GenBank/DDBJ databases">
        <authorList>
            <consortium name="AG Swart"/>
            <person name="Singh M."/>
            <person name="Singh A."/>
            <person name="Seah K."/>
            <person name="Emmerich C."/>
        </authorList>
    </citation>
    <scope>NUCLEOTIDE SEQUENCE</scope>
    <source>
        <strain evidence="2">ATCC30299</strain>
    </source>
</reference>